<proteinExistence type="predicted"/>
<organism evidence="2 3">
    <name type="scientific">Candidatus Agrococcus pullicola</name>
    <dbReference type="NCBI Taxonomy" id="2838429"/>
    <lineage>
        <taxon>Bacteria</taxon>
        <taxon>Bacillati</taxon>
        <taxon>Actinomycetota</taxon>
        <taxon>Actinomycetes</taxon>
        <taxon>Micrococcales</taxon>
        <taxon>Microbacteriaceae</taxon>
        <taxon>Agrococcus</taxon>
    </lineage>
</organism>
<keyword evidence="1" id="KW-1133">Transmembrane helix</keyword>
<feature type="transmembrane region" description="Helical" evidence="1">
    <location>
        <begin position="23"/>
        <end position="49"/>
    </location>
</feature>
<reference evidence="2" key="2">
    <citation type="submission" date="2021-04" db="EMBL/GenBank/DDBJ databases">
        <authorList>
            <person name="Gilroy R."/>
        </authorList>
    </citation>
    <scope>NUCLEOTIDE SEQUENCE</scope>
    <source>
        <strain evidence="2">ChiGjej1B1-98</strain>
    </source>
</reference>
<reference evidence="2" key="1">
    <citation type="journal article" date="2021" name="PeerJ">
        <title>Extensive microbial diversity within the chicken gut microbiome revealed by metagenomics and culture.</title>
        <authorList>
            <person name="Gilroy R."/>
            <person name="Ravi A."/>
            <person name="Getino M."/>
            <person name="Pursley I."/>
            <person name="Horton D.L."/>
            <person name="Alikhan N.F."/>
            <person name="Baker D."/>
            <person name="Gharbi K."/>
            <person name="Hall N."/>
            <person name="Watson M."/>
            <person name="Adriaenssens E.M."/>
            <person name="Foster-Nyarko E."/>
            <person name="Jarju S."/>
            <person name="Secka A."/>
            <person name="Antonio M."/>
            <person name="Oren A."/>
            <person name="Chaudhuri R.R."/>
            <person name="La Ragione R."/>
            <person name="Hildebrand F."/>
            <person name="Pallen M.J."/>
        </authorList>
    </citation>
    <scope>NUCLEOTIDE SEQUENCE</scope>
    <source>
        <strain evidence="2">ChiGjej1B1-98</strain>
    </source>
</reference>
<keyword evidence="1" id="KW-0812">Transmembrane</keyword>
<feature type="transmembrane region" description="Helical" evidence="1">
    <location>
        <begin position="70"/>
        <end position="97"/>
    </location>
</feature>
<evidence type="ECO:0000313" key="3">
    <source>
        <dbReference type="Proteomes" id="UP000824005"/>
    </source>
</evidence>
<accession>A0A9D1YT11</accession>
<comment type="caution">
    <text evidence="2">The sequence shown here is derived from an EMBL/GenBank/DDBJ whole genome shotgun (WGS) entry which is preliminary data.</text>
</comment>
<protein>
    <submittedName>
        <fullName evidence="2">Uncharacterized protein</fullName>
    </submittedName>
</protein>
<gene>
    <name evidence="2" type="ORF">H9830_03225</name>
</gene>
<evidence type="ECO:0000256" key="1">
    <source>
        <dbReference type="SAM" id="Phobius"/>
    </source>
</evidence>
<name>A0A9D1YT11_9MICO</name>
<sequence>MEATTMELPDPEALVTISPQIPWYFIVALVVAAIVIVLLIVKAVAYGLAAGHDRRARQEGKHHPGRRPSGGTLTAVVLAALGAVIVGVNYQAIWYFANPELSSPAENELSVREQLAEQGAESLTLRATDPLHSLQRIDEEAWNDDLPLEALLVCDMGQMPEAGQFPPYDRHSWALPVSYTLPDDDQPRSAVLERDIEGEACVFTLRDADDQGA</sequence>
<dbReference type="AlphaFoldDB" id="A0A9D1YT11"/>
<dbReference type="Proteomes" id="UP000824005">
    <property type="component" value="Unassembled WGS sequence"/>
</dbReference>
<keyword evidence="1" id="KW-0472">Membrane</keyword>
<dbReference type="EMBL" id="DXDC01000097">
    <property type="protein sequence ID" value="HIY65274.1"/>
    <property type="molecule type" value="Genomic_DNA"/>
</dbReference>
<evidence type="ECO:0000313" key="2">
    <source>
        <dbReference type="EMBL" id="HIY65274.1"/>
    </source>
</evidence>